<dbReference type="Proteomes" id="UP000270094">
    <property type="component" value="Unassembled WGS sequence"/>
</dbReference>
<keyword evidence="1" id="KW-0472">Membrane</keyword>
<evidence type="ECO:0000313" key="2">
    <source>
        <dbReference type="EMBL" id="VDM85036.1"/>
    </source>
</evidence>
<name>A0A3P7JNR4_STRVU</name>
<organism evidence="2 3">
    <name type="scientific">Strongylus vulgaris</name>
    <name type="common">Blood worm</name>
    <dbReference type="NCBI Taxonomy" id="40348"/>
    <lineage>
        <taxon>Eukaryota</taxon>
        <taxon>Metazoa</taxon>
        <taxon>Ecdysozoa</taxon>
        <taxon>Nematoda</taxon>
        <taxon>Chromadorea</taxon>
        <taxon>Rhabditida</taxon>
        <taxon>Rhabditina</taxon>
        <taxon>Rhabditomorpha</taxon>
        <taxon>Strongyloidea</taxon>
        <taxon>Strongylidae</taxon>
        <taxon>Strongylus</taxon>
    </lineage>
</organism>
<dbReference type="EMBL" id="UYYB01135598">
    <property type="protein sequence ID" value="VDM85036.1"/>
    <property type="molecule type" value="Genomic_DNA"/>
</dbReference>
<evidence type="ECO:0000256" key="1">
    <source>
        <dbReference type="SAM" id="Phobius"/>
    </source>
</evidence>
<proteinExistence type="predicted"/>
<protein>
    <submittedName>
        <fullName evidence="2">Uncharacterized protein</fullName>
    </submittedName>
</protein>
<evidence type="ECO:0000313" key="3">
    <source>
        <dbReference type="Proteomes" id="UP000270094"/>
    </source>
</evidence>
<keyword evidence="1" id="KW-1133">Transmembrane helix</keyword>
<keyword evidence="1" id="KW-0812">Transmembrane</keyword>
<feature type="transmembrane region" description="Helical" evidence="1">
    <location>
        <begin position="9"/>
        <end position="30"/>
    </location>
</feature>
<reference evidence="2 3" key="1">
    <citation type="submission" date="2018-11" db="EMBL/GenBank/DDBJ databases">
        <authorList>
            <consortium name="Pathogen Informatics"/>
        </authorList>
    </citation>
    <scope>NUCLEOTIDE SEQUENCE [LARGE SCALE GENOMIC DNA]</scope>
</reference>
<keyword evidence="3" id="KW-1185">Reference proteome</keyword>
<sequence>TKSNPSQRILWSGVLLLVAVIFTLFTYQVLRDYFGFQTTTKLIVKQVGTMVGQNSTMLLPSLHVCPKNPDHLNYDVLFSDIDQRLENLTREMKQHMVLYFIAGNGFMNTEIYKWDIDYRNSVGRLVDLWMGPRTMMEMFRFVFDENGIQCEDVSWKSFWSFERVSHDYDYDLRL</sequence>
<feature type="non-terminal residue" evidence="2">
    <location>
        <position position="1"/>
    </location>
</feature>
<gene>
    <name evidence="2" type="ORF">SVUK_LOCUS20034</name>
</gene>
<dbReference type="AlphaFoldDB" id="A0A3P7JNR4"/>
<dbReference type="OrthoDB" id="5874059at2759"/>
<accession>A0A3P7JNR4</accession>